<proteinExistence type="predicted"/>
<dbReference type="KEGG" id="fki:FK004_13855"/>
<gene>
    <name evidence="2" type="ORF">FK004_13855</name>
</gene>
<evidence type="ECO:0000313" key="3">
    <source>
        <dbReference type="Proteomes" id="UP000244677"/>
    </source>
</evidence>
<dbReference type="SMART" id="SM01059">
    <property type="entry name" value="CAT"/>
    <property type="match status" value="1"/>
</dbReference>
<dbReference type="PANTHER" id="PTHR38474:SF2">
    <property type="entry name" value="CHLORAMPHENICOL ACETYLTRANSFERASE"/>
    <property type="match status" value="1"/>
</dbReference>
<dbReference type="Proteomes" id="UP000244677">
    <property type="component" value="Chromosome"/>
</dbReference>
<dbReference type="SUPFAM" id="SSF52777">
    <property type="entry name" value="CoA-dependent acyltransferases"/>
    <property type="match status" value="1"/>
</dbReference>
<dbReference type="InterPro" id="IPR001707">
    <property type="entry name" value="Cmp_AcTrfase"/>
</dbReference>
<dbReference type="PANTHER" id="PTHR38474">
    <property type="entry name" value="SLR0299 PROTEIN"/>
    <property type="match status" value="1"/>
</dbReference>
<reference evidence="2 3" key="1">
    <citation type="submission" date="2017-04" db="EMBL/GenBank/DDBJ databases">
        <title>Complete genome sequence of Flavobacterium kingsejong AJ004.</title>
        <authorList>
            <person name="Lee P.C."/>
        </authorList>
    </citation>
    <scope>NUCLEOTIDE SEQUENCE [LARGE SCALE GENOMIC DNA]</scope>
    <source>
        <strain evidence="2 3">AJ004</strain>
    </source>
</reference>
<evidence type="ECO:0000256" key="1">
    <source>
        <dbReference type="PIRSR" id="PIRSR000440-1"/>
    </source>
</evidence>
<dbReference type="Gene3D" id="3.30.559.10">
    <property type="entry name" value="Chloramphenicol acetyltransferase-like domain"/>
    <property type="match status" value="1"/>
</dbReference>
<dbReference type="Pfam" id="PF00302">
    <property type="entry name" value="CAT"/>
    <property type="match status" value="1"/>
</dbReference>
<feature type="active site" description="Proton acceptor" evidence="1">
    <location>
        <position position="194"/>
    </location>
</feature>
<protein>
    <submittedName>
        <fullName evidence="2">Chloramphenicol acetyltransferase CAT</fullName>
    </submittedName>
</protein>
<name>A0A2S1LRG7_9FLAO</name>
<organism evidence="2 3">
    <name type="scientific">Flavobacterium kingsejongi</name>
    <dbReference type="NCBI Taxonomy" id="1678728"/>
    <lineage>
        <taxon>Bacteria</taxon>
        <taxon>Pseudomonadati</taxon>
        <taxon>Bacteroidota</taxon>
        <taxon>Flavobacteriia</taxon>
        <taxon>Flavobacteriales</taxon>
        <taxon>Flavobacteriaceae</taxon>
        <taxon>Flavobacterium</taxon>
    </lineage>
</organism>
<dbReference type="InterPro" id="IPR023213">
    <property type="entry name" value="CAT-like_dom_sf"/>
</dbReference>
<dbReference type="OrthoDB" id="9801766at2"/>
<accession>A0A2S1LRG7</accession>
<evidence type="ECO:0000313" key="2">
    <source>
        <dbReference type="EMBL" id="AWG26236.1"/>
    </source>
</evidence>
<keyword evidence="3" id="KW-1185">Reference proteome</keyword>
<dbReference type="PIRSF" id="PIRSF000440">
    <property type="entry name" value="CAT"/>
    <property type="match status" value="1"/>
</dbReference>
<sequence>MPLLPDFQPIDSATWERKPYFDYFYDTIKCKYNINANVDISQLVQQVKEKELKFFPVFLYIIMRSVNQNKEFRMSFDPDGKLGYWNYVLPSYTIFHEEDKTFSDIWSDYHEDFSTFYTTVCNDMETYANVKAIKARLDRPANYCPVSALPWLSFTGFNQDTYSESTMLFPLIRFGKFFQEGDKILLPVAVFVNHAVADGYHTCKLINDMEKYATTAGDWLKL</sequence>
<dbReference type="RefSeq" id="WP_108737771.1">
    <property type="nucleotide sequence ID" value="NZ_CP020919.1"/>
</dbReference>
<dbReference type="EMBL" id="CP020919">
    <property type="protein sequence ID" value="AWG26236.1"/>
    <property type="molecule type" value="Genomic_DNA"/>
</dbReference>
<dbReference type="GO" id="GO:0008811">
    <property type="term" value="F:chloramphenicol O-acetyltransferase activity"/>
    <property type="evidence" value="ECO:0007669"/>
    <property type="project" value="InterPro"/>
</dbReference>
<keyword evidence="2" id="KW-0808">Transferase</keyword>
<dbReference type="AlphaFoldDB" id="A0A2S1LRG7"/>